<dbReference type="InterPro" id="IPR006597">
    <property type="entry name" value="Sel1-like"/>
</dbReference>
<comment type="caution">
    <text evidence="2">The sequence shown here is derived from an EMBL/GenBank/DDBJ whole genome shotgun (WGS) entry which is preliminary data.</text>
</comment>
<organism evidence="2 3">
    <name type="scientific">Diversispora epigaea</name>
    <dbReference type="NCBI Taxonomy" id="1348612"/>
    <lineage>
        <taxon>Eukaryota</taxon>
        <taxon>Fungi</taxon>
        <taxon>Fungi incertae sedis</taxon>
        <taxon>Mucoromycota</taxon>
        <taxon>Glomeromycotina</taxon>
        <taxon>Glomeromycetes</taxon>
        <taxon>Diversisporales</taxon>
        <taxon>Diversisporaceae</taxon>
        <taxon>Diversispora</taxon>
    </lineage>
</organism>
<evidence type="ECO:0000313" key="3">
    <source>
        <dbReference type="Proteomes" id="UP000266861"/>
    </source>
</evidence>
<name>A0A397HXV8_9GLOM</name>
<accession>A0A397HXV8</accession>
<dbReference type="InterPro" id="IPR000719">
    <property type="entry name" value="Prot_kinase_dom"/>
</dbReference>
<feature type="domain" description="Protein kinase" evidence="1">
    <location>
        <begin position="37"/>
        <end position="293"/>
    </location>
</feature>
<dbReference type="GO" id="GO:0004672">
    <property type="term" value="F:protein kinase activity"/>
    <property type="evidence" value="ECO:0007669"/>
    <property type="project" value="InterPro"/>
</dbReference>
<dbReference type="STRING" id="1348612.A0A397HXV8"/>
<dbReference type="PRINTS" id="PR00109">
    <property type="entry name" value="TYRKINASE"/>
</dbReference>
<dbReference type="InterPro" id="IPR052945">
    <property type="entry name" value="Mitotic_Regulator"/>
</dbReference>
<dbReference type="PANTHER" id="PTHR43628:SF1">
    <property type="entry name" value="CHITIN SYNTHASE REGULATORY FACTOR 2-RELATED"/>
    <property type="match status" value="1"/>
</dbReference>
<dbReference type="Proteomes" id="UP000266861">
    <property type="component" value="Unassembled WGS sequence"/>
</dbReference>
<dbReference type="SUPFAM" id="SSF81901">
    <property type="entry name" value="HCP-like"/>
    <property type="match status" value="2"/>
</dbReference>
<dbReference type="PANTHER" id="PTHR43628">
    <property type="entry name" value="ACTIVATOR OF C KINASE PROTEIN 1-RELATED"/>
    <property type="match status" value="1"/>
</dbReference>
<dbReference type="SMART" id="SM00671">
    <property type="entry name" value="SEL1"/>
    <property type="match status" value="7"/>
</dbReference>
<dbReference type="InterPro" id="IPR001245">
    <property type="entry name" value="Ser-Thr/Tyr_kinase_cat_dom"/>
</dbReference>
<dbReference type="PROSITE" id="PS50011">
    <property type="entry name" value="PROTEIN_KINASE_DOM"/>
    <property type="match status" value="1"/>
</dbReference>
<dbReference type="Gene3D" id="1.25.40.10">
    <property type="entry name" value="Tetratricopeptide repeat domain"/>
    <property type="match status" value="1"/>
</dbReference>
<evidence type="ECO:0000259" key="1">
    <source>
        <dbReference type="PROSITE" id="PS50011"/>
    </source>
</evidence>
<dbReference type="Gene3D" id="1.10.510.10">
    <property type="entry name" value="Transferase(Phosphotransferase) domain 1"/>
    <property type="match status" value="1"/>
</dbReference>
<dbReference type="Pfam" id="PF07714">
    <property type="entry name" value="PK_Tyr_Ser-Thr"/>
    <property type="match status" value="1"/>
</dbReference>
<dbReference type="AlphaFoldDB" id="A0A397HXV8"/>
<sequence length="678" mass="78287">MFQEKTNEKEWEAWMDNLIIEDTLQKENIPFYQYSEFENIKLISNNIYKATFKTSQKIVALKCISLNDKFTLDNLINEIKRYRKLEIHDNILKYYGITKQENTDNYMIVLEYSNNGSLREYLKTNFQNLDWNAKLNIAKEITNILTFLHSNDIVHGKLNSENILIHNGIIKFNIFGLTKIMPESLKFLTNTLGPIQYIDPQYLEIFNTIGKNKNSDIFSLGIILWEISSGNPPFEIDSLSNVDLLINIIKGKREMVIPGTPPKYKEIYTDCWKHDENSRPEISQVLKNLSEIIISDTSFENKTPQSQPHNVTDEIISVKLEKLNIQNEELEIHSDPPSVNKSVEFEVFIKDLFENFIDIMKKQFADAQPIVLKNYIKEHKKNPVEVLYEMISHPSHSWFTSMIGFFYKNGIGTITDNQMAFKFFNIAANEVTDASSPDSSSLMKLYNINKEFGNMFLADMYLDGIGVEKDVKKAYQIYSKLANEESFIALTEIAYYYEKGFGVEKNEEKAFELFLKSAEKGSPTAQNKVGLCYLGGIGTPKDEAKGFSWYMKSALAENINAIRNVGYCYFKGIDVDRDYQKAFKWFLKAAEKGESIAQYNLGFCYENGYGINKEQVKAFEWYKKAAEYNCIDGQYEVGKCFYEGCGTKKDIINAIFWLNKAKENGNINANELLKEIIK</sequence>
<dbReference type="InterPro" id="IPR011990">
    <property type="entry name" value="TPR-like_helical_dom_sf"/>
</dbReference>
<dbReference type="EMBL" id="PQFF01000283">
    <property type="protein sequence ID" value="RHZ66044.1"/>
    <property type="molecule type" value="Genomic_DNA"/>
</dbReference>
<keyword evidence="3" id="KW-1185">Reference proteome</keyword>
<dbReference type="OrthoDB" id="10261027at2759"/>
<protein>
    <recommendedName>
        <fullName evidence="1">Protein kinase domain-containing protein</fullName>
    </recommendedName>
</protein>
<evidence type="ECO:0000313" key="2">
    <source>
        <dbReference type="EMBL" id="RHZ66044.1"/>
    </source>
</evidence>
<dbReference type="Pfam" id="PF08238">
    <property type="entry name" value="Sel1"/>
    <property type="match status" value="7"/>
</dbReference>
<gene>
    <name evidence="2" type="ORF">Glove_309g20</name>
</gene>
<dbReference type="InterPro" id="IPR011009">
    <property type="entry name" value="Kinase-like_dom_sf"/>
</dbReference>
<dbReference type="SUPFAM" id="SSF56112">
    <property type="entry name" value="Protein kinase-like (PK-like)"/>
    <property type="match status" value="1"/>
</dbReference>
<proteinExistence type="predicted"/>
<reference evidence="2 3" key="1">
    <citation type="submission" date="2018-08" db="EMBL/GenBank/DDBJ databases">
        <title>Genome and evolution of the arbuscular mycorrhizal fungus Diversispora epigaea (formerly Glomus versiforme) and its bacterial endosymbionts.</title>
        <authorList>
            <person name="Sun X."/>
            <person name="Fei Z."/>
            <person name="Harrison M."/>
        </authorList>
    </citation>
    <scope>NUCLEOTIDE SEQUENCE [LARGE SCALE GENOMIC DNA]</scope>
    <source>
        <strain evidence="2 3">IT104</strain>
    </source>
</reference>
<dbReference type="GO" id="GO:0005524">
    <property type="term" value="F:ATP binding"/>
    <property type="evidence" value="ECO:0007669"/>
    <property type="project" value="InterPro"/>
</dbReference>